<sequence length="174" mass="19262">MTARPLIFLDVDGPLIPLRERQGALSGAPPDPSGHPLIHRLDPEVGRRLLALNGTLMWATTWMDAANEIVAPRLGLPYLPVVPFPDDEWIPGNGVHWKTLTLALWADGRPFVWLDDELTDADARWVGDHHPGPALLHHVDPFTGLTGDDFTHVERWLSYVADGPATRRPQDGEA</sequence>
<dbReference type="RefSeq" id="WP_092543834.1">
    <property type="nucleotide sequence ID" value="NZ_BOMJ01000044.1"/>
</dbReference>
<evidence type="ECO:0000313" key="2">
    <source>
        <dbReference type="Proteomes" id="UP000198688"/>
    </source>
</evidence>
<dbReference type="STRING" id="113562.SAMN04489716_2132"/>
<dbReference type="Proteomes" id="UP000198688">
    <property type="component" value="Chromosome I"/>
</dbReference>
<proteinExistence type="predicted"/>
<name>A0A1H1WK63_9ACTN</name>
<protein>
    <recommendedName>
        <fullName evidence="3">Secreted protein</fullName>
    </recommendedName>
</protein>
<gene>
    <name evidence="1" type="ORF">SAMN04489716_2132</name>
</gene>
<evidence type="ECO:0008006" key="3">
    <source>
        <dbReference type="Google" id="ProtNLM"/>
    </source>
</evidence>
<keyword evidence="2" id="KW-1185">Reference proteome</keyword>
<dbReference type="EMBL" id="LT629758">
    <property type="protein sequence ID" value="SDS97382.1"/>
    <property type="molecule type" value="Genomic_DNA"/>
</dbReference>
<reference evidence="1 2" key="1">
    <citation type="submission" date="2016-10" db="EMBL/GenBank/DDBJ databases">
        <authorList>
            <person name="de Groot N.N."/>
        </authorList>
    </citation>
    <scope>NUCLEOTIDE SEQUENCE [LARGE SCALE GENOMIC DNA]</scope>
    <source>
        <strain evidence="1 2">DSM 43941</strain>
    </source>
</reference>
<evidence type="ECO:0000313" key="1">
    <source>
        <dbReference type="EMBL" id="SDS97382.1"/>
    </source>
</evidence>
<dbReference type="OrthoDB" id="5124141at2"/>
<accession>A0A1H1WK63</accession>
<organism evidence="1 2">
    <name type="scientific">Actinoplanes derwentensis</name>
    <dbReference type="NCBI Taxonomy" id="113562"/>
    <lineage>
        <taxon>Bacteria</taxon>
        <taxon>Bacillati</taxon>
        <taxon>Actinomycetota</taxon>
        <taxon>Actinomycetes</taxon>
        <taxon>Micromonosporales</taxon>
        <taxon>Micromonosporaceae</taxon>
        <taxon>Actinoplanes</taxon>
    </lineage>
</organism>
<dbReference type="AlphaFoldDB" id="A0A1H1WK63"/>